<evidence type="ECO:0000256" key="1">
    <source>
        <dbReference type="SAM" id="MobiDB-lite"/>
    </source>
</evidence>
<accession>A0A5E7SM16</accession>
<protein>
    <recommendedName>
        <fullName evidence="4">Transposase</fullName>
    </recommendedName>
</protein>
<dbReference type="AlphaFoldDB" id="A0A5E7SM16"/>
<dbReference type="EMBL" id="CABVJC010000002">
    <property type="protein sequence ID" value="VVP87811.1"/>
    <property type="molecule type" value="Genomic_DNA"/>
</dbReference>
<gene>
    <name evidence="2" type="ORF">PS941_01382</name>
</gene>
<evidence type="ECO:0000313" key="2">
    <source>
        <dbReference type="EMBL" id="VVP87811.1"/>
    </source>
</evidence>
<feature type="region of interest" description="Disordered" evidence="1">
    <location>
        <begin position="1"/>
        <end position="27"/>
    </location>
</feature>
<dbReference type="Proteomes" id="UP000326452">
    <property type="component" value="Unassembled WGS sequence"/>
</dbReference>
<evidence type="ECO:0000313" key="3">
    <source>
        <dbReference type="Proteomes" id="UP000326452"/>
    </source>
</evidence>
<reference evidence="2 3" key="1">
    <citation type="submission" date="2019-09" db="EMBL/GenBank/DDBJ databases">
        <authorList>
            <person name="Chandra G."/>
            <person name="Truman W A."/>
        </authorList>
    </citation>
    <scope>NUCLEOTIDE SEQUENCE [LARGE SCALE GENOMIC DNA]</scope>
    <source>
        <strain evidence="2">PS941</strain>
    </source>
</reference>
<sequence length="54" mass="6167">MPHARPKEAPLIQSPDRKPNPHSVNRSANRLNVLVHDGFGIWLAARQLYQGKFH</sequence>
<evidence type="ECO:0008006" key="4">
    <source>
        <dbReference type="Google" id="ProtNLM"/>
    </source>
</evidence>
<organism evidence="2 3">
    <name type="scientific">Pseudomonas fluorescens</name>
    <dbReference type="NCBI Taxonomy" id="294"/>
    <lineage>
        <taxon>Bacteria</taxon>
        <taxon>Pseudomonadati</taxon>
        <taxon>Pseudomonadota</taxon>
        <taxon>Gammaproteobacteria</taxon>
        <taxon>Pseudomonadales</taxon>
        <taxon>Pseudomonadaceae</taxon>
        <taxon>Pseudomonas</taxon>
    </lineage>
</organism>
<proteinExistence type="predicted"/>
<name>A0A5E7SM16_PSEFL</name>